<feature type="region of interest" description="Disordered" evidence="1">
    <location>
        <begin position="71"/>
        <end position="91"/>
    </location>
</feature>
<organism evidence="2 3">
    <name type="scientific">Triplophysa tibetana</name>
    <dbReference type="NCBI Taxonomy" id="1572043"/>
    <lineage>
        <taxon>Eukaryota</taxon>
        <taxon>Metazoa</taxon>
        <taxon>Chordata</taxon>
        <taxon>Craniata</taxon>
        <taxon>Vertebrata</taxon>
        <taxon>Euteleostomi</taxon>
        <taxon>Actinopterygii</taxon>
        <taxon>Neopterygii</taxon>
        <taxon>Teleostei</taxon>
        <taxon>Ostariophysi</taxon>
        <taxon>Cypriniformes</taxon>
        <taxon>Nemacheilidae</taxon>
        <taxon>Triplophysa</taxon>
    </lineage>
</organism>
<protein>
    <submittedName>
        <fullName evidence="2">Uncharacterized protein</fullName>
    </submittedName>
</protein>
<name>A0A5A9P170_9TELE</name>
<dbReference type="EMBL" id="SOYY01000009">
    <property type="protein sequence ID" value="KAA0716244.1"/>
    <property type="molecule type" value="Genomic_DNA"/>
</dbReference>
<evidence type="ECO:0000256" key="1">
    <source>
        <dbReference type="SAM" id="MobiDB-lite"/>
    </source>
</evidence>
<accession>A0A5A9P170</accession>
<comment type="caution">
    <text evidence="2">The sequence shown here is derived from an EMBL/GenBank/DDBJ whole genome shotgun (WGS) entry which is preliminary data.</text>
</comment>
<proteinExistence type="predicted"/>
<sequence length="91" mass="10233">MLLEHPGSSCQNAGNFPRYSQAFAFRKRCAYVMSDIVRAWNRCEARAHGCHERSAGGPTLYLHALRNPQISGSARQVQPRDQKRTCSPDDV</sequence>
<gene>
    <name evidence="2" type="ORF">E1301_Tti001679</name>
</gene>
<feature type="compositionally biased region" description="Basic and acidic residues" evidence="1">
    <location>
        <begin position="78"/>
        <end position="91"/>
    </location>
</feature>
<dbReference type="Proteomes" id="UP000324632">
    <property type="component" value="Chromosome 9"/>
</dbReference>
<evidence type="ECO:0000313" key="2">
    <source>
        <dbReference type="EMBL" id="KAA0716244.1"/>
    </source>
</evidence>
<dbReference type="AlphaFoldDB" id="A0A5A9P170"/>
<evidence type="ECO:0000313" key="3">
    <source>
        <dbReference type="Proteomes" id="UP000324632"/>
    </source>
</evidence>
<reference evidence="2 3" key="1">
    <citation type="journal article" date="2019" name="Mol. Ecol. Resour.">
        <title>Chromosome-level genome assembly of Triplophysa tibetana, a fish adapted to the harsh high-altitude environment of the Tibetan Plateau.</title>
        <authorList>
            <person name="Yang X."/>
            <person name="Liu H."/>
            <person name="Ma Z."/>
            <person name="Zou Y."/>
            <person name="Zou M."/>
            <person name="Mao Y."/>
            <person name="Li X."/>
            <person name="Wang H."/>
            <person name="Chen T."/>
            <person name="Wang W."/>
            <person name="Yang R."/>
        </authorList>
    </citation>
    <scope>NUCLEOTIDE SEQUENCE [LARGE SCALE GENOMIC DNA]</scope>
    <source>
        <strain evidence="2">TTIB1903HZAU</strain>
        <tissue evidence="2">Muscle</tissue>
    </source>
</reference>
<keyword evidence="3" id="KW-1185">Reference proteome</keyword>